<reference evidence="1" key="1">
    <citation type="journal article" date="2022" name="Int. J. Mol. Sci.">
        <title>Draft Genome of Tanacetum Coccineum: Genomic Comparison of Closely Related Tanacetum-Family Plants.</title>
        <authorList>
            <person name="Yamashiro T."/>
            <person name="Shiraishi A."/>
            <person name="Nakayama K."/>
            <person name="Satake H."/>
        </authorList>
    </citation>
    <scope>NUCLEOTIDE SEQUENCE</scope>
</reference>
<dbReference type="EMBL" id="BQNB010019866">
    <property type="protein sequence ID" value="GJT89849.1"/>
    <property type="molecule type" value="Genomic_DNA"/>
</dbReference>
<gene>
    <name evidence="1" type="ORF">Tco_1078694</name>
</gene>
<accession>A0ABQ5HR05</accession>
<reference evidence="1" key="2">
    <citation type="submission" date="2022-01" db="EMBL/GenBank/DDBJ databases">
        <authorList>
            <person name="Yamashiro T."/>
            <person name="Shiraishi A."/>
            <person name="Satake H."/>
            <person name="Nakayama K."/>
        </authorList>
    </citation>
    <scope>NUCLEOTIDE SEQUENCE</scope>
</reference>
<name>A0ABQ5HR05_9ASTR</name>
<proteinExistence type="predicted"/>
<dbReference type="Proteomes" id="UP001151760">
    <property type="component" value="Unassembled WGS sequence"/>
</dbReference>
<protein>
    <submittedName>
        <fullName evidence="1">Uncharacterized protein</fullName>
    </submittedName>
</protein>
<keyword evidence="2" id="KW-1185">Reference proteome</keyword>
<evidence type="ECO:0000313" key="2">
    <source>
        <dbReference type="Proteomes" id="UP001151760"/>
    </source>
</evidence>
<sequence>MTAIAHVITKGVPRSTDKPTIVFGRGSEEQESEVRLSILYISNVCIPSRRAKDYFRHEYYMTCGWQRIADAILVWLQTARKGYVVSATWTAFGSKRHQSTSALHKSSRYKNIDVEMEQRDSLEKRCLVGGKTGPLMESENLAVGAPCGVMDQIVFCVW</sequence>
<comment type="caution">
    <text evidence="1">The sequence shown here is derived from an EMBL/GenBank/DDBJ whole genome shotgun (WGS) entry which is preliminary data.</text>
</comment>
<organism evidence="1 2">
    <name type="scientific">Tanacetum coccineum</name>
    <dbReference type="NCBI Taxonomy" id="301880"/>
    <lineage>
        <taxon>Eukaryota</taxon>
        <taxon>Viridiplantae</taxon>
        <taxon>Streptophyta</taxon>
        <taxon>Embryophyta</taxon>
        <taxon>Tracheophyta</taxon>
        <taxon>Spermatophyta</taxon>
        <taxon>Magnoliopsida</taxon>
        <taxon>eudicotyledons</taxon>
        <taxon>Gunneridae</taxon>
        <taxon>Pentapetalae</taxon>
        <taxon>asterids</taxon>
        <taxon>campanulids</taxon>
        <taxon>Asterales</taxon>
        <taxon>Asteraceae</taxon>
        <taxon>Asteroideae</taxon>
        <taxon>Anthemideae</taxon>
        <taxon>Anthemidinae</taxon>
        <taxon>Tanacetum</taxon>
    </lineage>
</organism>
<evidence type="ECO:0000313" key="1">
    <source>
        <dbReference type="EMBL" id="GJT89849.1"/>
    </source>
</evidence>